<keyword evidence="4" id="KW-1185">Reference proteome</keyword>
<dbReference type="SMART" id="SM00903">
    <property type="entry name" value="Flavin_Reduct"/>
    <property type="match status" value="1"/>
</dbReference>
<protein>
    <submittedName>
        <fullName evidence="3">Flavin reductase family protein</fullName>
        <ecNumber evidence="3">1.5.1.-</ecNumber>
    </submittedName>
</protein>
<name>A0ABV6QZ92_9CAUL</name>
<organism evidence="3 4">
    <name type="scientific">Brevundimonas balnearis</name>
    <dbReference type="NCBI Taxonomy" id="1572858"/>
    <lineage>
        <taxon>Bacteria</taxon>
        <taxon>Pseudomonadati</taxon>
        <taxon>Pseudomonadota</taxon>
        <taxon>Alphaproteobacteria</taxon>
        <taxon>Caulobacterales</taxon>
        <taxon>Caulobacteraceae</taxon>
        <taxon>Brevundimonas</taxon>
    </lineage>
</organism>
<evidence type="ECO:0000313" key="4">
    <source>
        <dbReference type="Proteomes" id="UP001589906"/>
    </source>
</evidence>
<dbReference type="InterPro" id="IPR050268">
    <property type="entry name" value="NADH-dep_flavin_reductase"/>
</dbReference>
<accession>A0ABV6QZ92</accession>
<gene>
    <name evidence="3" type="ORF">ACFFGE_02210</name>
</gene>
<dbReference type="PANTHER" id="PTHR30466:SF1">
    <property type="entry name" value="FMN REDUCTASE (NADH) RUTF"/>
    <property type="match status" value="1"/>
</dbReference>
<evidence type="ECO:0000259" key="2">
    <source>
        <dbReference type="SMART" id="SM00903"/>
    </source>
</evidence>
<dbReference type="GO" id="GO:0016491">
    <property type="term" value="F:oxidoreductase activity"/>
    <property type="evidence" value="ECO:0007669"/>
    <property type="project" value="UniProtKB-KW"/>
</dbReference>
<keyword evidence="1 3" id="KW-0560">Oxidoreductase</keyword>
<dbReference type="EC" id="1.5.1.-" evidence="3"/>
<dbReference type="SUPFAM" id="SSF50475">
    <property type="entry name" value="FMN-binding split barrel"/>
    <property type="match status" value="1"/>
</dbReference>
<dbReference type="InterPro" id="IPR002563">
    <property type="entry name" value="Flavin_Rdtase-like_dom"/>
</dbReference>
<dbReference type="Gene3D" id="2.30.110.10">
    <property type="entry name" value="Electron Transport, Fmn-binding Protein, Chain A"/>
    <property type="match status" value="1"/>
</dbReference>
<feature type="domain" description="Flavin reductase like" evidence="2">
    <location>
        <begin position="19"/>
        <end position="159"/>
    </location>
</feature>
<evidence type="ECO:0000256" key="1">
    <source>
        <dbReference type="ARBA" id="ARBA00023002"/>
    </source>
</evidence>
<dbReference type="RefSeq" id="WP_376833873.1">
    <property type="nucleotide sequence ID" value="NZ_JBHLSW010000003.1"/>
</dbReference>
<dbReference type="InterPro" id="IPR012349">
    <property type="entry name" value="Split_barrel_FMN-bd"/>
</dbReference>
<proteinExistence type="predicted"/>
<dbReference type="Pfam" id="PF01613">
    <property type="entry name" value="Flavin_Reduct"/>
    <property type="match status" value="1"/>
</dbReference>
<dbReference type="Proteomes" id="UP001589906">
    <property type="component" value="Unassembled WGS sequence"/>
</dbReference>
<sequence>MSEPAATPPDDAKAYRHALGAFATGVCVVTADTPSGPVGITVNSFTSVSLNPRLVLWCLDDGSERAPLFAAANRFVIQVLAAEQRDLAARFAKGHWALGEAEVRRVGDMPRLPASLAWFACETERQAQAGDHLIIIGRVVDFDVDDGAALTFHRGHFGAIGSHA</sequence>
<comment type="caution">
    <text evidence="3">The sequence shown here is derived from an EMBL/GenBank/DDBJ whole genome shotgun (WGS) entry which is preliminary data.</text>
</comment>
<dbReference type="PANTHER" id="PTHR30466">
    <property type="entry name" value="FLAVIN REDUCTASE"/>
    <property type="match status" value="1"/>
</dbReference>
<reference evidence="3 4" key="1">
    <citation type="submission" date="2024-09" db="EMBL/GenBank/DDBJ databases">
        <authorList>
            <person name="Sun Q."/>
            <person name="Mori K."/>
        </authorList>
    </citation>
    <scope>NUCLEOTIDE SEQUENCE [LARGE SCALE GENOMIC DNA]</scope>
    <source>
        <strain evidence="3 4">NCAIM B.02621</strain>
    </source>
</reference>
<evidence type="ECO:0000313" key="3">
    <source>
        <dbReference type="EMBL" id="MFC0632694.1"/>
    </source>
</evidence>
<dbReference type="EMBL" id="JBHLSW010000003">
    <property type="protein sequence ID" value="MFC0632694.1"/>
    <property type="molecule type" value="Genomic_DNA"/>
</dbReference>